<protein>
    <recommendedName>
        <fullName evidence="5">Spore-associated protein A</fullName>
    </recommendedName>
</protein>
<evidence type="ECO:0000313" key="1">
    <source>
        <dbReference type="EMBL" id="AZS89753.1"/>
    </source>
</evidence>
<accession>A0A3S9ZQA9</accession>
<dbReference type="KEGG" id="sgd:ELQ87_07460"/>
<reference evidence="2 4" key="1">
    <citation type="submission" date="2018-04" db="EMBL/GenBank/DDBJ databases">
        <title>Complete genome sequences of Streptomyces griseoviridis K61 and characterization of antagonistic properties of biological control agents.</title>
        <authorList>
            <person name="Mariita R.M."/>
            <person name="Sello J.K."/>
        </authorList>
    </citation>
    <scope>NUCLEOTIDE SEQUENCE [LARGE SCALE GENOMIC DNA]</scope>
    <source>
        <strain evidence="2 4">K61</strain>
    </source>
</reference>
<evidence type="ECO:0000313" key="4">
    <source>
        <dbReference type="Proteomes" id="UP000501753"/>
    </source>
</evidence>
<dbReference type="Proteomes" id="UP000501753">
    <property type="component" value="Chromosome"/>
</dbReference>
<gene>
    <name evidence="2" type="ORF">DDJ31_31900</name>
    <name evidence="1" type="ORF">ELQ87_07460</name>
</gene>
<sequence length="147" mass="15451">MSGTGGLSVAAKAASGTEEVLKADTAAAVAAANVCGSGYTISVSAARYGTYGTVYTWWNGTYSGSNTLYDRPICAVFFNDTGITHYMGVRLKDNYTSTADSEDFGAFSQYAGPVYQSKGYCGQVYSYMEDATGKVLVDNYLGVGTCD</sequence>
<proteinExistence type="predicted"/>
<dbReference type="Proteomes" id="UP000271291">
    <property type="component" value="Chromosome"/>
</dbReference>
<evidence type="ECO:0008006" key="5">
    <source>
        <dbReference type="Google" id="ProtNLM"/>
    </source>
</evidence>
<dbReference type="OrthoDB" id="4226877at2"/>
<organism evidence="1 3">
    <name type="scientific">Streptomyces griseoviridis</name>
    <dbReference type="NCBI Taxonomy" id="45398"/>
    <lineage>
        <taxon>Bacteria</taxon>
        <taxon>Bacillati</taxon>
        <taxon>Actinomycetota</taxon>
        <taxon>Actinomycetes</taxon>
        <taxon>Kitasatosporales</taxon>
        <taxon>Streptomycetaceae</taxon>
        <taxon>Streptomyces</taxon>
    </lineage>
</organism>
<dbReference type="EMBL" id="CP029078">
    <property type="protein sequence ID" value="QCN88999.1"/>
    <property type="molecule type" value="Genomic_DNA"/>
</dbReference>
<dbReference type="AlphaFoldDB" id="A0A3S9ZQA9"/>
<evidence type="ECO:0000313" key="2">
    <source>
        <dbReference type="EMBL" id="QCN88999.1"/>
    </source>
</evidence>
<evidence type="ECO:0000313" key="3">
    <source>
        <dbReference type="Proteomes" id="UP000271291"/>
    </source>
</evidence>
<reference evidence="1 3" key="2">
    <citation type="submission" date="2018-12" db="EMBL/GenBank/DDBJ databases">
        <title>Streptomyces griseoviridis F1-27 complete genome.</title>
        <authorList>
            <person name="Mariita R.M."/>
            <person name="Sello J.K."/>
        </authorList>
    </citation>
    <scope>NUCLEOTIDE SEQUENCE [LARGE SCALE GENOMIC DNA]</scope>
    <source>
        <strain evidence="1 3">F1-27</strain>
    </source>
</reference>
<name>A0A3S9ZQA9_STRGD</name>
<keyword evidence="4" id="KW-1185">Reference proteome</keyword>
<dbReference type="EMBL" id="CP034687">
    <property type="protein sequence ID" value="AZS89753.1"/>
    <property type="molecule type" value="Genomic_DNA"/>
</dbReference>